<gene>
    <name evidence="3" type="ORF">TL5118_00895</name>
    <name evidence="4" type="ORF">TL5120_04162</name>
</gene>
<evidence type="ECO:0000313" key="5">
    <source>
        <dbReference type="Proteomes" id="UP000051086"/>
    </source>
</evidence>
<feature type="transmembrane region" description="Helical" evidence="1">
    <location>
        <begin position="264"/>
        <end position="282"/>
    </location>
</feature>
<accession>A0A0P1FVN2</accession>
<evidence type="ECO:0000313" key="4">
    <source>
        <dbReference type="EMBL" id="CUH74342.1"/>
    </source>
</evidence>
<feature type="domain" description="EamA" evidence="2">
    <location>
        <begin position="8"/>
        <end position="141"/>
    </location>
</feature>
<evidence type="ECO:0000256" key="1">
    <source>
        <dbReference type="SAM" id="Phobius"/>
    </source>
</evidence>
<feature type="transmembrane region" description="Helical" evidence="1">
    <location>
        <begin position="101"/>
        <end position="119"/>
    </location>
</feature>
<reference evidence="4 6" key="2">
    <citation type="submission" date="2015-09" db="EMBL/GenBank/DDBJ databases">
        <authorList>
            <consortium name="Swine Surveillance"/>
        </authorList>
    </citation>
    <scope>NUCLEOTIDE SEQUENCE [LARGE SCALE GENOMIC DNA]</scope>
    <source>
        <strain evidence="4 6">5120</strain>
    </source>
</reference>
<dbReference type="AlphaFoldDB" id="A0A0P1FVN2"/>
<evidence type="ECO:0000313" key="6">
    <source>
        <dbReference type="Proteomes" id="UP000051887"/>
    </source>
</evidence>
<dbReference type="InterPro" id="IPR000620">
    <property type="entry name" value="EamA_dom"/>
</dbReference>
<keyword evidence="1" id="KW-0472">Membrane</keyword>
<keyword evidence="5" id="KW-1185">Reference proteome</keyword>
<proteinExistence type="predicted"/>
<dbReference type="EMBL" id="CYSB01000010">
    <property type="protein sequence ID" value="CUH64471.1"/>
    <property type="molecule type" value="Genomic_DNA"/>
</dbReference>
<feature type="transmembrane region" description="Helical" evidence="1">
    <location>
        <begin position="150"/>
        <end position="168"/>
    </location>
</feature>
<feature type="transmembrane region" description="Helical" evidence="1">
    <location>
        <begin position="126"/>
        <end position="144"/>
    </location>
</feature>
<dbReference type="Proteomes" id="UP000051086">
    <property type="component" value="Unassembled WGS sequence"/>
</dbReference>
<name>A0A0P1FVN2_9RHOB</name>
<evidence type="ECO:0000259" key="2">
    <source>
        <dbReference type="Pfam" id="PF00892"/>
    </source>
</evidence>
<feature type="transmembrane region" description="Helical" evidence="1">
    <location>
        <begin position="242"/>
        <end position="258"/>
    </location>
</feature>
<dbReference type="PANTHER" id="PTHR22911">
    <property type="entry name" value="ACYL-MALONYL CONDENSING ENZYME-RELATED"/>
    <property type="match status" value="1"/>
</dbReference>
<feature type="transmembrane region" description="Helical" evidence="1">
    <location>
        <begin position="77"/>
        <end position="95"/>
    </location>
</feature>
<organism evidence="4 6">
    <name type="scientific">Thalassovita autumnalis</name>
    <dbReference type="NCBI Taxonomy" id="2072972"/>
    <lineage>
        <taxon>Bacteria</taxon>
        <taxon>Pseudomonadati</taxon>
        <taxon>Pseudomonadota</taxon>
        <taxon>Alphaproteobacteria</taxon>
        <taxon>Rhodobacterales</taxon>
        <taxon>Roseobacteraceae</taxon>
        <taxon>Thalassovita</taxon>
    </lineage>
</organism>
<feature type="transmembrane region" description="Helical" evidence="1">
    <location>
        <begin position="210"/>
        <end position="230"/>
    </location>
</feature>
<dbReference type="Pfam" id="PF00892">
    <property type="entry name" value="EamA"/>
    <property type="match status" value="2"/>
</dbReference>
<evidence type="ECO:0000313" key="3">
    <source>
        <dbReference type="EMBL" id="CUH64471.1"/>
    </source>
</evidence>
<dbReference type="SUPFAM" id="SSF103481">
    <property type="entry name" value="Multidrug resistance efflux transporter EmrE"/>
    <property type="match status" value="2"/>
</dbReference>
<sequence length="301" mass="32654">MPLSDNTRGALLMMASMAAFTFNDAFMKSLAGTVPLFQLLFLRGVMTSAMTGGWALKQGAYRVQLPAKDWGLVALRVIAEVGAAYFFLTALFVSPLANVTAILQSLPLTVTLAASILFGEAIGWRRMSAIFVGFLGVLLIIRPGPDGFDINSIYVLIAVAFITMRDLATRRLSPKVPSMLVTSLSAVGVMIFFGLGALGQEWVSLDSRAWAVTALAALMVMGGYMFSVMVMRVGEISFIAPFRYTSLVWALLLGWLVFGDWPDPVTLLGAAIVVGSGMFMLYREGQIARRKKRQNTPVRSS</sequence>
<protein>
    <submittedName>
        <fullName evidence="4">Phosphonate utilization associated putative membrane protein</fullName>
    </submittedName>
</protein>
<feature type="domain" description="EamA" evidence="2">
    <location>
        <begin position="153"/>
        <end position="280"/>
    </location>
</feature>
<keyword evidence="1" id="KW-0812">Transmembrane</keyword>
<dbReference type="EMBL" id="CYSC01000047">
    <property type="protein sequence ID" value="CUH74342.1"/>
    <property type="molecule type" value="Genomic_DNA"/>
</dbReference>
<reference evidence="3 5" key="1">
    <citation type="submission" date="2015-09" db="EMBL/GenBank/DDBJ databases">
        <authorList>
            <person name="Rodrigo-Torres L."/>
            <person name="Arahal D.R."/>
        </authorList>
    </citation>
    <scope>NUCLEOTIDE SEQUENCE [LARGE SCALE GENOMIC DNA]</scope>
    <source>
        <strain evidence="3 5">CECT 5118</strain>
    </source>
</reference>
<dbReference type="OrthoDB" id="7165334at2"/>
<dbReference type="RefSeq" id="WP_058245461.1">
    <property type="nucleotide sequence ID" value="NZ_CYSB01000010.1"/>
</dbReference>
<dbReference type="PANTHER" id="PTHR22911:SF103">
    <property type="entry name" value="BLR2811 PROTEIN"/>
    <property type="match status" value="1"/>
</dbReference>
<dbReference type="Proteomes" id="UP000051887">
    <property type="component" value="Unassembled WGS sequence"/>
</dbReference>
<feature type="transmembrane region" description="Helical" evidence="1">
    <location>
        <begin position="180"/>
        <end position="198"/>
    </location>
</feature>
<keyword evidence="1" id="KW-1133">Transmembrane helix</keyword>
<dbReference type="GO" id="GO:0016020">
    <property type="term" value="C:membrane"/>
    <property type="evidence" value="ECO:0007669"/>
    <property type="project" value="InterPro"/>
</dbReference>
<dbReference type="InterPro" id="IPR037185">
    <property type="entry name" value="EmrE-like"/>
</dbReference>